<keyword evidence="8" id="KW-0812">Transmembrane</keyword>
<dbReference type="InterPro" id="IPR036890">
    <property type="entry name" value="HATPase_C_sf"/>
</dbReference>
<dbReference type="PANTHER" id="PTHR43065:SF46">
    <property type="entry name" value="C4-DICARBOXYLATE TRANSPORT SENSOR PROTEIN DCTB"/>
    <property type="match status" value="1"/>
</dbReference>
<feature type="transmembrane region" description="Helical" evidence="8">
    <location>
        <begin position="12"/>
        <end position="29"/>
    </location>
</feature>
<comment type="catalytic activity">
    <reaction evidence="1">
        <text>ATP + protein L-histidine = ADP + protein N-phospho-L-histidine.</text>
        <dbReference type="EC" id="2.7.13.3"/>
    </reaction>
</comment>
<organism evidence="10 11">
    <name type="scientific">Panacibacter microcysteis</name>
    <dbReference type="NCBI Taxonomy" id="2793269"/>
    <lineage>
        <taxon>Bacteria</taxon>
        <taxon>Pseudomonadati</taxon>
        <taxon>Bacteroidota</taxon>
        <taxon>Chitinophagia</taxon>
        <taxon>Chitinophagales</taxon>
        <taxon>Chitinophagaceae</taxon>
        <taxon>Panacibacter</taxon>
    </lineage>
</organism>
<dbReference type="GO" id="GO:0004673">
    <property type="term" value="F:protein histidine kinase activity"/>
    <property type="evidence" value="ECO:0007669"/>
    <property type="project" value="UniProtKB-EC"/>
</dbReference>
<keyword evidence="7" id="KW-0902">Two-component regulatory system</keyword>
<dbReference type="PROSITE" id="PS50109">
    <property type="entry name" value="HIS_KIN"/>
    <property type="match status" value="1"/>
</dbReference>
<dbReference type="PANTHER" id="PTHR43065">
    <property type="entry name" value="SENSOR HISTIDINE KINASE"/>
    <property type="match status" value="1"/>
</dbReference>
<dbReference type="InterPro" id="IPR005467">
    <property type="entry name" value="His_kinase_dom"/>
</dbReference>
<evidence type="ECO:0000256" key="6">
    <source>
        <dbReference type="ARBA" id="ARBA00022840"/>
    </source>
</evidence>
<evidence type="ECO:0000256" key="3">
    <source>
        <dbReference type="ARBA" id="ARBA00022679"/>
    </source>
</evidence>
<reference evidence="10" key="1">
    <citation type="submission" date="2020-11" db="EMBL/GenBank/DDBJ databases">
        <title>Bacterial whole genome sequence for Panacibacter sp. DH6.</title>
        <authorList>
            <person name="Le V."/>
            <person name="Ko S."/>
            <person name="Ahn C.-Y."/>
            <person name="Oh H.-M."/>
        </authorList>
    </citation>
    <scope>NUCLEOTIDE SEQUENCE</scope>
    <source>
        <strain evidence="10">DH6</strain>
    </source>
</reference>
<feature type="transmembrane region" description="Helical" evidence="8">
    <location>
        <begin position="35"/>
        <end position="51"/>
    </location>
</feature>
<dbReference type="InterPro" id="IPR003594">
    <property type="entry name" value="HATPase_dom"/>
</dbReference>
<dbReference type="CDD" id="cd00075">
    <property type="entry name" value="HATPase"/>
    <property type="match status" value="1"/>
</dbReference>
<evidence type="ECO:0000313" key="11">
    <source>
        <dbReference type="Proteomes" id="UP000628448"/>
    </source>
</evidence>
<evidence type="ECO:0000313" key="10">
    <source>
        <dbReference type="EMBL" id="MBG9377544.1"/>
    </source>
</evidence>
<keyword evidence="5 10" id="KW-0418">Kinase</keyword>
<dbReference type="GO" id="GO:0000160">
    <property type="term" value="P:phosphorelay signal transduction system"/>
    <property type="evidence" value="ECO:0007669"/>
    <property type="project" value="UniProtKB-KW"/>
</dbReference>
<evidence type="ECO:0000256" key="2">
    <source>
        <dbReference type="ARBA" id="ARBA00012438"/>
    </source>
</evidence>
<keyword evidence="8" id="KW-0472">Membrane</keyword>
<keyword evidence="6" id="KW-0067">ATP-binding</keyword>
<accession>A0A931EAV3</accession>
<protein>
    <recommendedName>
        <fullName evidence="2">histidine kinase</fullName>
        <ecNumber evidence="2">2.7.13.3</ecNumber>
    </recommendedName>
</protein>
<keyword evidence="11" id="KW-1185">Reference proteome</keyword>
<keyword evidence="3" id="KW-0808">Transferase</keyword>
<proteinExistence type="predicted"/>
<evidence type="ECO:0000256" key="8">
    <source>
        <dbReference type="SAM" id="Phobius"/>
    </source>
</evidence>
<comment type="caution">
    <text evidence="10">The sequence shown here is derived from an EMBL/GenBank/DDBJ whole genome shotgun (WGS) entry which is preliminary data.</text>
</comment>
<dbReference type="Gene3D" id="3.30.565.10">
    <property type="entry name" value="Histidine kinase-like ATPase, C-terminal domain"/>
    <property type="match status" value="1"/>
</dbReference>
<dbReference type="GO" id="GO:0005524">
    <property type="term" value="F:ATP binding"/>
    <property type="evidence" value="ECO:0007669"/>
    <property type="project" value="UniProtKB-KW"/>
</dbReference>
<dbReference type="InterPro" id="IPR004358">
    <property type="entry name" value="Sig_transdc_His_kin-like_C"/>
</dbReference>
<dbReference type="AlphaFoldDB" id="A0A931EAV3"/>
<dbReference type="PRINTS" id="PR00344">
    <property type="entry name" value="BCTRLSENSOR"/>
</dbReference>
<dbReference type="EC" id="2.7.13.3" evidence="2"/>
<evidence type="ECO:0000256" key="1">
    <source>
        <dbReference type="ARBA" id="ARBA00000085"/>
    </source>
</evidence>
<dbReference type="EMBL" id="JADWYR010000002">
    <property type="protein sequence ID" value="MBG9377544.1"/>
    <property type="molecule type" value="Genomic_DNA"/>
</dbReference>
<evidence type="ECO:0000256" key="7">
    <source>
        <dbReference type="ARBA" id="ARBA00023012"/>
    </source>
</evidence>
<evidence type="ECO:0000259" key="9">
    <source>
        <dbReference type="PROSITE" id="PS50109"/>
    </source>
</evidence>
<keyword evidence="8" id="KW-1133">Transmembrane helix</keyword>
<dbReference type="SMART" id="SM00387">
    <property type="entry name" value="HATPase_c"/>
    <property type="match status" value="1"/>
</dbReference>
<dbReference type="Pfam" id="PF02518">
    <property type="entry name" value="HATPase_c"/>
    <property type="match status" value="1"/>
</dbReference>
<feature type="domain" description="Histidine kinase" evidence="9">
    <location>
        <begin position="230"/>
        <end position="448"/>
    </location>
</feature>
<gene>
    <name evidence="10" type="ORF">I5907_14970</name>
</gene>
<dbReference type="Proteomes" id="UP000628448">
    <property type="component" value="Unassembled WGS sequence"/>
</dbReference>
<evidence type="ECO:0000256" key="5">
    <source>
        <dbReference type="ARBA" id="ARBA00022777"/>
    </source>
</evidence>
<keyword evidence="4" id="KW-0547">Nucleotide-binding</keyword>
<evidence type="ECO:0000256" key="4">
    <source>
        <dbReference type="ARBA" id="ARBA00022741"/>
    </source>
</evidence>
<sequence length="448" mass="51509">MMFEQYEWRIVVRVVLMFFTISISSYLLVKGLYPYEIIVVPVIIYQVIDFFKFHKKAQDEVAQFVESVHYRDFSRYFDVKHAPLELQPLRQGFNEINTTMKVISKEKETQYQYLQKILELVDTGILSYEIETGEVVWMNESLKKLLQIPYLKTIHSLSKRDWTLYHEIMALPLGQTTIATAHQEKTGFKVLLSATAFQTEGKKYKLVAFQNVNEALDETESKAWQRLLSVMTHEIMNSIAPISSLSSTLKNILTQSKEKVAPENRSNFEDLELGINTIKTRSEGLLKFAETYRNLNKITTPNLSKVYVRDLFENMHTLMEPTLEQKNIEMDIILKDPDLMLEADTNLIEQVLINLIVNAIEAVKESAEPHILLSGYVSPNHRTIIKIADNGSGMPEELLDQIFIPFFSTKKTGSGIGLSLCKQIMMLHKGNIQVQSKEGEGTAFFLQF</sequence>
<dbReference type="SUPFAM" id="SSF55874">
    <property type="entry name" value="ATPase domain of HSP90 chaperone/DNA topoisomerase II/histidine kinase"/>
    <property type="match status" value="1"/>
</dbReference>
<name>A0A931EAV3_9BACT</name>